<evidence type="ECO:0000256" key="7">
    <source>
        <dbReference type="ARBA" id="ARBA00023242"/>
    </source>
</evidence>
<feature type="binding site" evidence="9">
    <location>
        <begin position="107"/>
        <end position="110"/>
    </location>
    <ligand>
        <name>a ribonucleoside 5'-phosphate</name>
        <dbReference type="ChEBI" id="CHEBI:58043"/>
    </ligand>
</feature>
<comment type="catalytic activity">
    <reaction evidence="8 9">
        <text>UMP + ATP = UDP + ADP</text>
        <dbReference type="Rhea" id="RHEA:24400"/>
        <dbReference type="ChEBI" id="CHEBI:30616"/>
        <dbReference type="ChEBI" id="CHEBI:57865"/>
        <dbReference type="ChEBI" id="CHEBI:58223"/>
        <dbReference type="ChEBI" id="CHEBI:456216"/>
        <dbReference type="EC" id="2.7.4.14"/>
    </reaction>
</comment>
<dbReference type="RefSeq" id="XP_015600644.1">
    <property type="nucleotide sequence ID" value="XM_015745158.1"/>
</dbReference>
<keyword evidence="6 9" id="KW-0665">Pyrimidine biosynthesis</keyword>
<comment type="cofactor">
    <cofactor evidence="9">
        <name>Mg(2+)</name>
        <dbReference type="ChEBI" id="CHEBI:18420"/>
    </cofactor>
    <text evidence="9">Binds 1 Mg(2+) ion per monomer.</text>
</comment>
<dbReference type="KEGG" id="ccin:107270285"/>
<dbReference type="InterPro" id="IPR000850">
    <property type="entry name" value="Adenylat/UMP-CMP_kin"/>
</dbReference>
<dbReference type="Gene3D" id="3.40.50.300">
    <property type="entry name" value="P-loop containing nucleotide triphosphate hydrolases"/>
    <property type="match status" value="1"/>
</dbReference>
<feature type="binding site" evidence="9">
    <location>
        <position position="114"/>
    </location>
    <ligand>
        <name>CMP</name>
        <dbReference type="ChEBI" id="CHEBI:60377"/>
    </ligand>
</feature>
<evidence type="ECO:0000256" key="6">
    <source>
        <dbReference type="ARBA" id="ARBA00022975"/>
    </source>
</evidence>
<evidence type="ECO:0000256" key="5">
    <source>
        <dbReference type="ARBA" id="ARBA00022840"/>
    </source>
</evidence>
<dbReference type="HAMAP" id="MF_00235">
    <property type="entry name" value="Adenylate_kinase_Adk"/>
    <property type="match status" value="1"/>
</dbReference>
<comment type="similarity">
    <text evidence="9">Belongs to the adenylate kinase family. UMP-CMP kinase subfamily.</text>
</comment>
<organism evidence="10 11">
    <name type="scientific">Cephus cinctus</name>
    <name type="common">Wheat stem sawfly</name>
    <dbReference type="NCBI Taxonomy" id="211228"/>
    <lineage>
        <taxon>Eukaryota</taxon>
        <taxon>Metazoa</taxon>
        <taxon>Ecdysozoa</taxon>
        <taxon>Arthropoda</taxon>
        <taxon>Hexapoda</taxon>
        <taxon>Insecta</taxon>
        <taxon>Pterygota</taxon>
        <taxon>Neoptera</taxon>
        <taxon>Endopterygota</taxon>
        <taxon>Hymenoptera</taxon>
        <taxon>Cephoidea</taxon>
        <taxon>Cephidae</taxon>
        <taxon>Cephus</taxon>
    </lineage>
</organism>
<evidence type="ECO:0000313" key="10">
    <source>
        <dbReference type="Proteomes" id="UP000694920"/>
    </source>
</evidence>
<dbReference type="PROSITE" id="PS00113">
    <property type="entry name" value="ADENYLATE_KINASE"/>
    <property type="match status" value="1"/>
</dbReference>
<keyword evidence="2 9" id="KW-0808">Transferase</keyword>
<dbReference type="Proteomes" id="UP000694920">
    <property type="component" value="Unplaced"/>
</dbReference>
<comment type="domain">
    <text evidence="9">Consists of three domains, a large central CORE domain and two small peripheral domains, NMPbind and LID, which undergo movements during catalysis. The LID domain closes over the site of phosphoryl transfer upon ATP binding. Assembling and dissambling the active center during each catalytic cycle provides an effective means to prevent ATP hydrolysis.</text>
</comment>
<dbReference type="PANTHER" id="PTHR23359">
    <property type="entry name" value="NUCLEOTIDE KINASE"/>
    <property type="match status" value="1"/>
</dbReference>
<keyword evidence="10" id="KW-1185">Reference proteome</keyword>
<dbReference type="CTD" id="136031321"/>
<dbReference type="FunFam" id="3.40.50.300:FF:000315">
    <property type="entry name" value="Adenylate kinase 1"/>
    <property type="match status" value="1"/>
</dbReference>
<keyword evidence="5 9" id="KW-0067">ATP-binding</keyword>
<dbReference type="HAMAP" id="MF_03172">
    <property type="entry name" value="Adenylate_kinase_UMP_CMP_kin"/>
    <property type="match status" value="1"/>
</dbReference>
<comment type="subunit">
    <text evidence="9">Monomer.</text>
</comment>
<feature type="binding site" evidence="9">
    <location>
        <position position="155"/>
    </location>
    <ligand>
        <name>a ribonucleoside 5'-phosphate</name>
        <dbReference type="ChEBI" id="CHEBI:58043"/>
    </ligand>
</feature>
<dbReference type="EC" id="2.7.4.14" evidence="9"/>
<dbReference type="GeneID" id="107270285"/>
<comment type="function">
    <text evidence="9">Catalyzes the phosphorylation of pyrimidine nucleoside monophosphates at the expense of ATP. Plays an important role in de novo pyrimidine nucleotide biosynthesis. Has preference for UMP and CMP as phosphate acceptors.</text>
</comment>
<dbReference type="Pfam" id="PF00406">
    <property type="entry name" value="ADK"/>
    <property type="match status" value="1"/>
</dbReference>
<dbReference type="SUPFAM" id="SSF52540">
    <property type="entry name" value="P-loop containing nucleoside triphosphate hydrolases"/>
    <property type="match status" value="1"/>
</dbReference>
<keyword evidence="1 9" id="KW-0963">Cytoplasm</keyword>
<feature type="binding site" evidence="9">
    <location>
        <begin position="78"/>
        <end position="80"/>
    </location>
    <ligand>
        <name>a ribonucleoside 5'-phosphate</name>
        <dbReference type="ChEBI" id="CHEBI:58043"/>
    </ligand>
</feature>
<evidence type="ECO:0000256" key="3">
    <source>
        <dbReference type="ARBA" id="ARBA00022741"/>
    </source>
</evidence>
<dbReference type="GO" id="GO:0005737">
    <property type="term" value="C:cytoplasm"/>
    <property type="evidence" value="ECO:0007669"/>
    <property type="project" value="UniProtKB-SubCell"/>
</dbReference>
<comment type="caution">
    <text evidence="9">Lacks conserved residue(s) required for the propagation of feature annotation.</text>
</comment>
<dbReference type="GO" id="GO:0005524">
    <property type="term" value="F:ATP binding"/>
    <property type="evidence" value="ECO:0007669"/>
    <property type="project" value="UniProtKB-KW"/>
</dbReference>
<dbReference type="AlphaFoldDB" id="A0AAJ7FNK1"/>
<feature type="binding site" evidence="9">
    <location>
        <position position="56"/>
    </location>
    <ligand>
        <name>a ribonucleoside 5'-phosphate</name>
        <dbReference type="ChEBI" id="CHEBI:58043"/>
    </ligand>
</feature>
<keyword evidence="4 9" id="KW-0418">Kinase</keyword>
<dbReference type="InterPro" id="IPR033690">
    <property type="entry name" value="Adenylat_kinase_CS"/>
</dbReference>
<dbReference type="GO" id="GO:0006207">
    <property type="term" value="P:'de novo' pyrimidine nucleobase biosynthetic process"/>
    <property type="evidence" value="ECO:0007669"/>
    <property type="project" value="InterPro"/>
</dbReference>
<feature type="binding site" evidence="9">
    <location>
        <position position="166"/>
    </location>
    <ligand>
        <name>a ribonucleoside 5'-phosphate</name>
        <dbReference type="ChEBI" id="CHEBI:58043"/>
    </ligand>
</feature>
<evidence type="ECO:0000256" key="1">
    <source>
        <dbReference type="ARBA" id="ARBA00022490"/>
    </source>
</evidence>
<dbReference type="InterPro" id="IPR006266">
    <property type="entry name" value="UMP_CMP_kinase"/>
</dbReference>
<comment type="catalytic activity">
    <reaction evidence="9">
        <text>CMP + ATP = CDP + ADP</text>
        <dbReference type="Rhea" id="RHEA:11600"/>
        <dbReference type="ChEBI" id="CHEBI:30616"/>
        <dbReference type="ChEBI" id="CHEBI:58069"/>
        <dbReference type="ChEBI" id="CHEBI:60377"/>
        <dbReference type="ChEBI" id="CHEBI:456216"/>
        <dbReference type="EC" id="2.7.4.14"/>
    </reaction>
</comment>
<dbReference type="CDD" id="cd01428">
    <property type="entry name" value="ADK"/>
    <property type="match status" value="1"/>
</dbReference>
<evidence type="ECO:0000256" key="8">
    <source>
        <dbReference type="ARBA" id="ARBA00048116"/>
    </source>
</evidence>
<evidence type="ECO:0000256" key="9">
    <source>
        <dbReference type="HAMAP-Rule" id="MF_03172"/>
    </source>
</evidence>
<sequence>MINRFALGLRSLAMSAMQKPEVVFVLGGPGAGKGTICKKIVKKFGYVHLSAGDLLREERERPGSEFGDLIENHIVNGTIVPVEITCNLLDRAMQESKDRSSKFLIDGFPRNQDNVEGWKKTMSDKATVKGVLFLDCNEQICTQRCLARGQAGSGRTDDNEECLRKRHQTYVTMTMPIIQYYEKLGLVYKVDASRYVNKVWQDVQKIIEEIG</sequence>
<dbReference type="InterPro" id="IPR027417">
    <property type="entry name" value="P-loop_NTPase"/>
</dbReference>
<reference evidence="11" key="1">
    <citation type="submission" date="2025-08" db="UniProtKB">
        <authorList>
            <consortium name="RefSeq"/>
        </authorList>
    </citation>
    <scope>IDENTIFICATION</scope>
</reference>
<proteinExistence type="inferred from homology"/>
<dbReference type="PRINTS" id="PR00094">
    <property type="entry name" value="ADENYLTKNASE"/>
</dbReference>
<feature type="binding site" evidence="9">
    <location>
        <position position="194"/>
    </location>
    <ligand>
        <name>ATP</name>
        <dbReference type="ChEBI" id="CHEBI:30616"/>
    </ligand>
</feature>
<protein>
    <recommendedName>
        <fullName evidence="9">UMP-CMP kinase</fullName>
        <ecNumber evidence="9">2.7.4.14</ecNumber>
    </recommendedName>
    <alternativeName>
        <fullName evidence="9">Deoxycytidylate kinase</fullName>
        <shortName evidence="9">CK</shortName>
        <shortName evidence="9">dCMP kinase</shortName>
    </alternativeName>
    <alternativeName>
        <fullName evidence="9">Uridine monophosphate/cytidine monophosphate kinase</fullName>
        <shortName evidence="9">UMP/CMP kinase</shortName>
        <shortName evidence="9">UMP/CMPK</shortName>
    </alternativeName>
</protein>
<dbReference type="GO" id="GO:0006221">
    <property type="term" value="P:pyrimidine nucleotide biosynthetic process"/>
    <property type="evidence" value="ECO:0007669"/>
    <property type="project" value="UniProtKB-UniRule"/>
</dbReference>
<keyword evidence="7 9" id="KW-0539">Nucleus</keyword>
<dbReference type="NCBIfam" id="TIGR01359">
    <property type="entry name" value="UMP_CMP_kin_fam"/>
    <property type="match status" value="1"/>
</dbReference>
<comment type="subcellular location">
    <subcellularLocation>
        <location evidence="9">Cytoplasm</location>
    </subcellularLocation>
    <subcellularLocation>
        <location evidence="9">Nucleus</location>
    </subcellularLocation>
</comment>
<comment type="catalytic activity">
    <reaction evidence="9">
        <text>dCMP + ATP = dCDP + ADP</text>
        <dbReference type="Rhea" id="RHEA:25094"/>
        <dbReference type="ChEBI" id="CHEBI:30616"/>
        <dbReference type="ChEBI" id="CHEBI:57566"/>
        <dbReference type="ChEBI" id="CHEBI:58593"/>
        <dbReference type="ChEBI" id="CHEBI:456216"/>
        <dbReference type="EC" id="2.7.4.14"/>
    </reaction>
</comment>
<dbReference type="GO" id="GO:0005634">
    <property type="term" value="C:nucleus"/>
    <property type="evidence" value="ECO:0007669"/>
    <property type="project" value="UniProtKB-SubCell"/>
</dbReference>
<feature type="binding site" evidence="9">
    <location>
        <begin position="30"/>
        <end position="35"/>
    </location>
    <ligand>
        <name>ATP</name>
        <dbReference type="ChEBI" id="CHEBI:30616"/>
    </ligand>
</feature>
<feature type="binding site" evidence="9">
    <location>
        <position position="148"/>
    </location>
    <ligand>
        <name>ATP</name>
        <dbReference type="ChEBI" id="CHEBI:30616"/>
    </ligand>
</feature>
<evidence type="ECO:0000313" key="11">
    <source>
        <dbReference type="RefSeq" id="XP_015600644.1"/>
    </source>
</evidence>
<dbReference type="GO" id="GO:0050145">
    <property type="term" value="F:nucleoside monophosphate kinase activity"/>
    <property type="evidence" value="ECO:0007669"/>
    <property type="project" value="UniProtKB-ARBA"/>
</dbReference>
<evidence type="ECO:0000256" key="4">
    <source>
        <dbReference type="ARBA" id="ARBA00022777"/>
    </source>
</evidence>
<name>A0AAJ7FNK1_CEPCN</name>
<gene>
    <name evidence="11" type="primary">LOC107270285</name>
</gene>
<feature type="region of interest" description="NMPbind" evidence="9">
    <location>
        <begin position="50"/>
        <end position="80"/>
    </location>
</feature>
<keyword evidence="3 9" id="KW-0547">Nucleotide-binding</keyword>
<evidence type="ECO:0000256" key="2">
    <source>
        <dbReference type="ARBA" id="ARBA00022679"/>
    </source>
</evidence>
<accession>A0AAJ7FNK1</accession>